<dbReference type="Pfam" id="PF00651">
    <property type="entry name" value="BTB"/>
    <property type="match status" value="1"/>
</dbReference>
<feature type="domain" description="BTB" evidence="1">
    <location>
        <begin position="22"/>
        <end position="99"/>
    </location>
</feature>
<dbReference type="Gene3D" id="3.30.710.10">
    <property type="entry name" value="Potassium Channel Kv1.1, Chain A"/>
    <property type="match status" value="1"/>
</dbReference>
<evidence type="ECO:0000259" key="1">
    <source>
        <dbReference type="PROSITE" id="PS50097"/>
    </source>
</evidence>
<dbReference type="SMART" id="SM00225">
    <property type="entry name" value="BTB"/>
    <property type="match status" value="1"/>
</dbReference>
<reference evidence="2" key="1">
    <citation type="submission" date="2014-05" db="EMBL/GenBank/DDBJ databases">
        <authorList>
            <person name="Chronopoulou M."/>
        </authorList>
    </citation>
    <scope>NUCLEOTIDE SEQUENCE</scope>
    <source>
        <tissue evidence="2">Whole organism</tissue>
    </source>
</reference>
<dbReference type="EMBL" id="HACA01022872">
    <property type="protein sequence ID" value="CDW40233.1"/>
    <property type="molecule type" value="Transcribed_RNA"/>
</dbReference>
<name>A0A0K2UPQ2_LEPSM</name>
<proteinExistence type="predicted"/>
<protein>
    <submittedName>
        <fullName evidence="2">BTB/POZ domaincontaining protein 3 [Ceratitis capitata]</fullName>
    </submittedName>
</protein>
<dbReference type="InterPro" id="IPR011333">
    <property type="entry name" value="SKP1/BTB/POZ_sf"/>
</dbReference>
<dbReference type="GO" id="GO:0000932">
    <property type="term" value="C:P-body"/>
    <property type="evidence" value="ECO:0007669"/>
    <property type="project" value="TreeGrafter"/>
</dbReference>
<dbReference type="PANTHER" id="PTHR45774:SF3">
    <property type="entry name" value="BTB (POZ) DOMAIN-CONTAINING 2B-RELATED"/>
    <property type="match status" value="1"/>
</dbReference>
<dbReference type="PANTHER" id="PTHR45774">
    <property type="entry name" value="BTB/POZ DOMAIN-CONTAINING"/>
    <property type="match status" value="1"/>
</dbReference>
<dbReference type="GO" id="GO:0005829">
    <property type="term" value="C:cytosol"/>
    <property type="evidence" value="ECO:0007669"/>
    <property type="project" value="TreeGrafter"/>
</dbReference>
<feature type="non-terminal residue" evidence="2">
    <location>
        <position position="166"/>
    </location>
</feature>
<dbReference type="GO" id="GO:0022008">
    <property type="term" value="P:neurogenesis"/>
    <property type="evidence" value="ECO:0007669"/>
    <property type="project" value="TreeGrafter"/>
</dbReference>
<dbReference type="InterPro" id="IPR000210">
    <property type="entry name" value="BTB/POZ_dom"/>
</dbReference>
<accession>A0A0K2UPQ2</accession>
<evidence type="ECO:0000313" key="2">
    <source>
        <dbReference type="EMBL" id="CDW40233.1"/>
    </source>
</evidence>
<organism evidence="2">
    <name type="scientific">Lepeophtheirus salmonis</name>
    <name type="common">Salmon louse</name>
    <name type="synonym">Caligus salmonis</name>
    <dbReference type="NCBI Taxonomy" id="72036"/>
    <lineage>
        <taxon>Eukaryota</taxon>
        <taxon>Metazoa</taxon>
        <taxon>Ecdysozoa</taxon>
        <taxon>Arthropoda</taxon>
        <taxon>Crustacea</taxon>
        <taxon>Multicrustacea</taxon>
        <taxon>Hexanauplia</taxon>
        <taxon>Copepoda</taxon>
        <taxon>Siphonostomatoida</taxon>
        <taxon>Caligidae</taxon>
        <taxon>Lepeophtheirus</taxon>
    </lineage>
</organism>
<sequence>MAKTKSTVSSRIKRLFESNQFFDVTFLVEDEMEDCSKRISAHQLILTSASPVFERMFYGDFKESKKKENDLEIEVPDVTPFGFMEMLRWIYTDETTLSLENVCELLYCAEKYDLYTLKEKCISFMESASSENSCSLFYQSKLYGVIHLVPRLESRILFYPSDCLSK</sequence>
<dbReference type="OrthoDB" id="684045at2759"/>
<dbReference type="SUPFAM" id="SSF54695">
    <property type="entry name" value="POZ domain"/>
    <property type="match status" value="1"/>
</dbReference>
<dbReference type="AlphaFoldDB" id="A0A0K2UPQ2"/>
<dbReference type="PROSITE" id="PS50097">
    <property type="entry name" value="BTB"/>
    <property type="match status" value="1"/>
</dbReference>
<gene>
    <name evidence="2" type="primary">Btbd3</name>
</gene>